<keyword evidence="4" id="KW-1185">Reference proteome</keyword>
<accession>A0ABY4E0J8</accession>
<keyword evidence="2 3" id="KW-0808">Transferase</keyword>
<protein>
    <submittedName>
        <fullName evidence="3">Class I SAM-dependent methyltransferase</fullName>
        <ecNumber evidence="3">2.1.1.-</ecNumber>
    </submittedName>
</protein>
<dbReference type="EC" id="2.1.1.-" evidence="3"/>
<evidence type="ECO:0000256" key="2">
    <source>
        <dbReference type="ARBA" id="ARBA00022679"/>
    </source>
</evidence>
<dbReference type="Proteomes" id="UP000832011">
    <property type="component" value="Chromosome"/>
</dbReference>
<evidence type="ECO:0000313" key="3">
    <source>
        <dbReference type="EMBL" id="UOO88843.1"/>
    </source>
</evidence>
<gene>
    <name evidence="3" type="ORF">LVJ82_15505</name>
</gene>
<dbReference type="EMBL" id="CP091511">
    <property type="protein sequence ID" value="UOO88843.1"/>
    <property type="molecule type" value="Genomic_DNA"/>
</dbReference>
<name>A0ABY4E0J8_9NEIS</name>
<dbReference type="Gene3D" id="3.40.50.150">
    <property type="entry name" value="Vaccinia Virus protein VP39"/>
    <property type="match status" value="1"/>
</dbReference>
<dbReference type="Pfam" id="PF04072">
    <property type="entry name" value="LCM"/>
    <property type="match status" value="1"/>
</dbReference>
<keyword evidence="1 3" id="KW-0489">Methyltransferase</keyword>
<organism evidence="3 4">
    <name type="scientific">Vitreoscilla massiliensis</name>
    <dbReference type="NCBI Taxonomy" id="1689272"/>
    <lineage>
        <taxon>Bacteria</taxon>
        <taxon>Pseudomonadati</taxon>
        <taxon>Pseudomonadota</taxon>
        <taxon>Betaproteobacteria</taxon>
        <taxon>Neisseriales</taxon>
        <taxon>Neisseriaceae</taxon>
        <taxon>Vitreoscilla</taxon>
    </lineage>
</organism>
<dbReference type="SUPFAM" id="SSF53335">
    <property type="entry name" value="S-adenosyl-L-methionine-dependent methyltransferases"/>
    <property type="match status" value="1"/>
</dbReference>
<proteinExistence type="predicted"/>
<dbReference type="GO" id="GO:0032259">
    <property type="term" value="P:methylation"/>
    <property type="evidence" value="ECO:0007669"/>
    <property type="project" value="UniProtKB-KW"/>
</dbReference>
<evidence type="ECO:0000256" key="1">
    <source>
        <dbReference type="ARBA" id="ARBA00022603"/>
    </source>
</evidence>
<dbReference type="GO" id="GO:0008168">
    <property type="term" value="F:methyltransferase activity"/>
    <property type="evidence" value="ECO:0007669"/>
    <property type="project" value="UniProtKB-KW"/>
</dbReference>
<dbReference type="InterPro" id="IPR029063">
    <property type="entry name" value="SAM-dependent_MTases_sf"/>
</dbReference>
<evidence type="ECO:0000313" key="4">
    <source>
        <dbReference type="Proteomes" id="UP000832011"/>
    </source>
</evidence>
<dbReference type="RefSeq" id="WP_058357472.1">
    <property type="nucleotide sequence ID" value="NZ_CABKVG010000010.1"/>
</dbReference>
<dbReference type="InterPro" id="IPR007213">
    <property type="entry name" value="Ppm1/Ppm2/Tcmp"/>
</dbReference>
<dbReference type="PANTHER" id="PTHR43619">
    <property type="entry name" value="S-ADENOSYL-L-METHIONINE-DEPENDENT METHYLTRANSFERASE YKTD-RELATED"/>
    <property type="match status" value="1"/>
</dbReference>
<sequence length="281" mass="32441">MTEPVSKYRHISFTAHYTGYVWYRMGISHPNFATPEGQIYAQLIDPAECLAEFFWGSSIRSTLKQRHEMLDARLEALIAEHPHVQILEIACGLSPRGWLFRKKYPDIQFVELDLPDMAQMKREALATLQPDAQVIGADLFSDKVGAVFRSFDVKQPLVIISEGLINYFALDQLRYLLQRLVKYTREFPALYYLSDVYPMPLQPHFRMLAWQASWILKTMAHSDFDFHFNTPQEVAAFFHSCGFGKVDLLQPSLLQQDLSDYPATTVQHHQGDLVWVIAAQR</sequence>
<dbReference type="PANTHER" id="PTHR43619:SF2">
    <property type="entry name" value="S-ADENOSYL-L-METHIONINE-DEPENDENT METHYLTRANSFERASES SUPERFAMILY PROTEIN"/>
    <property type="match status" value="1"/>
</dbReference>
<reference evidence="3 4" key="1">
    <citation type="journal article" date="2022" name="Res Sq">
        <title>Evolution of multicellular longitudinally dividing oral cavity symbionts (Neisseriaceae).</title>
        <authorList>
            <person name="Nyongesa S."/>
            <person name="Weber P."/>
            <person name="Bernet E."/>
            <person name="Pullido F."/>
            <person name="Nieckarz M."/>
            <person name="Delaby M."/>
            <person name="Nieves C."/>
            <person name="Viehboeck T."/>
            <person name="Krause N."/>
            <person name="Rivera-Millot A."/>
            <person name="Nakamura A."/>
            <person name="Vischer N."/>
            <person name="VanNieuwenhze M."/>
            <person name="Brun Y."/>
            <person name="Cava F."/>
            <person name="Bulgheresi S."/>
            <person name="Veyrier F."/>
        </authorList>
    </citation>
    <scope>NUCLEOTIDE SEQUENCE [LARGE SCALE GENOMIC DNA]</scope>
    <source>
        <strain evidence="3 4">SN4</strain>
    </source>
</reference>